<gene>
    <name evidence="1" type="ORF">L6164_008184</name>
</gene>
<dbReference type="EMBL" id="CM039429">
    <property type="protein sequence ID" value="KAI4347368.1"/>
    <property type="molecule type" value="Genomic_DNA"/>
</dbReference>
<evidence type="ECO:0000313" key="2">
    <source>
        <dbReference type="Proteomes" id="UP000828941"/>
    </source>
</evidence>
<evidence type="ECO:0000313" key="1">
    <source>
        <dbReference type="EMBL" id="KAI4347368.1"/>
    </source>
</evidence>
<sequence>MHCALQQIGTDSSKVSKAQKDSLSRKYQEQNICATYLKDCEESSVSRSNSDSRFAIVEFFTLKPDGNWRIVAVPVRCLNHISSTSHVSMDGLQLVFPPPLNRLKIDQCKGHGGLLPEYGHSVKSLNGGSITGSKVHRRCQNKIASRASKLYELSGNSFSQSSLICSNSSDLFPASSEVNSSDMFMSNSKGDKPLKKNSRKKSRKRSRQTKKQSRDSASTAPEVLPEEYVHVGSTSTSLCSNDVDNEVRLMSYSTDLETSFSDDRLIKNDSARREMDDNLAEAAKACYSYLDEMEMSEVTSHTVQKSSGQSEICDSKNEIQNRGPEFEDIDGEMEDKQKDQICCFNGMYSKEASQIQDSLVLGSVSVGSNSDESTNVGDIVKPSYKASCAIGLAVPPGFNSGDGCILGHKLNGVGNTCDQDDQMRHGALNCSNNDKKVKQKRKAQQNSGVNKFGGVGNFHGRTGKENSHSVWQKVQKNDHDECNGDMKKVNSTFSQSDAAMKRAPPIDKSCNFTGANILSKSEEKKHLKNNVGRKSKGKKDQASQKEHCSYARKGSHFNRVILNDNAKTSVQQNGMLYISSQEENQGLTSSSGSHYDINSPRVGHQSGQVEQMASESVHSAQMHLEESKPPKSVRNTICTMTDRNKDNQDSSSPMPYDRINQLRMSEEQYPFYHHLLKDKVGQIDKEVSSAGYNEQNTSAGSTLWKWIPIGKKETGLAFSESTSSLVEYSDRPPNKDIMLESNVSPKGVSISQNNVSSSNESRTCVGQTDSNFSCLDEDENQKLLTEKSDKYVAANHLICECENQDVLGSYSYKISQAINDVCKVQKACEAVHIATGGPMAEFERLLHCCSPVICQSPNVIHADGIPLCKHETPDLSLGCLWQWYEKHGSYGLEIKAQDCKSPTEVGACCFPFRAYFVPSLSAVQLFKNHKCQCVKSSDKFPHCKASEVCETSNINVSAASQDASILTPTNQIHCSEAPFTSNKDNASARSINSTCSGDLELLFEYFESEQPQQRRPLFEKMRELVRGDVSAQSELYGDPSKLDSINLQDLHPRSWYSVAWYPIYRIPDGNFRASFLTYHSFGHLVNRSTKTGSLTVNSGIVAPVVGLQSYNAQGECWFQLRHSAVSAENLGLNPSMLLKEHLRTLEETASLMARLVVNKGNQICTNRQPDYEFFLSRRRY</sequence>
<dbReference type="Proteomes" id="UP000828941">
    <property type="component" value="Chromosome 4"/>
</dbReference>
<comment type="caution">
    <text evidence="1">The sequence shown here is derived from an EMBL/GenBank/DDBJ whole genome shotgun (WGS) entry which is preliminary data.</text>
</comment>
<accession>A0ACB9PFQ6</accession>
<reference evidence="1 2" key="1">
    <citation type="journal article" date="2022" name="DNA Res.">
        <title>Chromosomal-level genome assembly of the orchid tree Bauhinia variegata (Leguminosae; Cercidoideae) supports the allotetraploid origin hypothesis of Bauhinia.</title>
        <authorList>
            <person name="Zhong Y."/>
            <person name="Chen Y."/>
            <person name="Zheng D."/>
            <person name="Pang J."/>
            <person name="Liu Y."/>
            <person name="Luo S."/>
            <person name="Meng S."/>
            <person name="Qian L."/>
            <person name="Wei D."/>
            <person name="Dai S."/>
            <person name="Zhou R."/>
        </authorList>
    </citation>
    <scope>NUCLEOTIDE SEQUENCE [LARGE SCALE GENOMIC DNA]</scope>
    <source>
        <strain evidence="1">BV-YZ2020</strain>
    </source>
</reference>
<keyword evidence="2" id="KW-1185">Reference proteome</keyword>
<name>A0ACB9PFQ6_BAUVA</name>
<protein>
    <submittedName>
        <fullName evidence="1">Uncharacterized protein</fullName>
    </submittedName>
</protein>
<organism evidence="1 2">
    <name type="scientific">Bauhinia variegata</name>
    <name type="common">Purple orchid tree</name>
    <name type="synonym">Phanera variegata</name>
    <dbReference type="NCBI Taxonomy" id="167791"/>
    <lineage>
        <taxon>Eukaryota</taxon>
        <taxon>Viridiplantae</taxon>
        <taxon>Streptophyta</taxon>
        <taxon>Embryophyta</taxon>
        <taxon>Tracheophyta</taxon>
        <taxon>Spermatophyta</taxon>
        <taxon>Magnoliopsida</taxon>
        <taxon>eudicotyledons</taxon>
        <taxon>Gunneridae</taxon>
        <taxon>Pentapetalae</taxon>
        <taxon>rosids</taxon>
        <taxon>fabids</taxon>
        <taxon>Fabales</taxon>
        <taxon>Fabaceae</taxon>
        <taxon>Cercidoideae</taxon>
        <taxon>Cercideae</taxon>
        <taxon>Bauhiniinae</taxon>
        <taxon>Bauhinia</taxon>
    </lineage>
</organism>
<proteinExistence type="predicted"/>